<dbReference type="EMBL" id="FJOG01000002">
    <property type="protein sequence ID" value="CZR51555.1"/>
    <property type="molecule type" value="Genomic_DNA"/>
</dbReference>
<dbReference type="GO" id="GO:0005737">
    <property type="term" value="C:cytoplasm"/>
    <property type="evidence" value="ECO:0007669"/>
    <property type="project" value="TreeGrafter"/>
</dbReference>
<dbReference type="Pfam" id="PF13704">
    <property type="entry name" value="Glyco_tranf_2_4"/>
    <property type="match status" value="1"/>
</dbReference>
<comment type="subcellular location">
    <subcellularLocation>
        <location evidence="1">Membrane</location>
        <topology evidence="1">Single-pass membrane protein</topology>
    </subcellularLocation>
</comment>
<evidence type="ECO:0000256" key="1">
    <source>
        <dbReference type="ARBA" id="ARBA00004167"/>
    </source>
</evidence>
<keyword evidence="3" id="KW-0472">Membrane</keyword>
<protein>
    <recommendedName>
        <fullName evidence="6">Glycosyltransferase family 92 protein</fullName>
    </recommendedName>
</protein>
<evidence type="ECO:0000256" key="2">
    <source>
        <dbReference type="ARBA" id="ARBA00022692"/>
    </source>
</evidence>
<proteinExistence type="predicted"/>
<gene>
    <name evidence="4" type="ORF">PAC_01432</name>
</gene>
<evidence type="ECO:0000313" key="4">
    <source>
        <dbReference type="EMBL" id="CZR51555.1"/>
    </source>
</evidence>
<dbReference type="AlphaFoldDB" id="A0A1L7WFM0"/>
<name>A0A1L7WFM0_9HELO</name>
<dbReference type="OrthoDB" id="2526284at2759"/>
<keyword evidence="2" id="KW-0812">Transmembrane</keyword>
<evidence type="ECO:0008006" key="6">
    <source>
        <dbReference type="Google" id="ProtNLM"/>
    </source>
</evidence>
<dbReference type="PANTHER" id="PTHR21461">
    <property type="entry name" value="GLYCOSYLTRANSFERASE FAMILY 92 PROTEIN"/>
    <property type="match status" value="1"/>
</dbReference>
<evidence type="ECO:0000256" key="3">
    <source>
        <dbReference type="ARBA" id="ARBA00022989"/>
    </source>
</evidence>
<dbReference type="GO" id="GO:0016020">
    <property type="term" value="C:membrane"/>
    <property type="evidence" value="ECO:0007669"/>
    <property type="project" value="UniProtKB-SubCell"/>
</dbReference>
<keyword evidence="3" id="KW-1133">Transmembrane helix</keyword>
<dbReference type="Proteomes" id="UP000184330">
    <property type="component" value="Unassembled WGS sequence"/>
</dbReference>
<dbReference type="GO" id="GO:0016757">
    <property type="term" value="F:glycosyltransferase activity"/>
    <property type="evidence" value="ECO:0007669"/>
    <property type="project" value="TreeGrafter"/>
</dbReference>
<reference evidence="4 5" key="1">
    <citation type="submission" date="2016-03" db="EMBL/GenBank/DDBJ databases">
        <authorList>
            <person name="Ploux O."/>
        </authorList>
    </citation>
    <scope>NUCLEOTIDE SEQUENCE [LARGE SCALE GENOMIC DNA]</scope>
    <source>
        <strain evidence="4 5">UAMH 11012</strain>
    </source>
</reference>
<accession>A0A1L7WFM0</accession>
<keyword evidence="5" id="KW-1185">Reference proteome</keyword>
<sequence length="343" mass="39626">MLLDTDLIQRISQWIKWRYVLVVTVCLMGIRLLFATAKTSLASTDPRVIRYRQKSEPTTPSATSRRPSSAKYLQNFAILQGEIVEEKVWPFETAVPVPYDALPADEYVAVCMAVKDQSHDMDEFLAHHYYNHNVRRFYIMDDCSDPLLSSFEYPNVPRAALTFTYESQKTRVNHMQMVFYKACLERYSAKHKWIAFLDADEYIETPGTETFREVLESFEHNSTVGALGTNWKVHPSSGVKTRPLSARKAFDEYAFGGNDSIDRYVKSVVKTSLAAGPLNPHKFKLQGSAQNRIHHYAIRSEEEFEEKLHRGNGMTEPQSKVFWEKVEYEMEKVNCTEMVDYDP</sequence>
<dbReference type="PANTHER" id="PTHR21461:SF69">
    <property type="entry name" value="GLYCOSYLTRANSFERASE FAMILY 92 PROTEIN"/>
    <property type="match status" value="1"/>
</dbReference>
<dbReference type="STRING" id="576137.A0A1L7WFM0"/>
<dbReference type="InterPro" id="IPR029044">
    <property type="entry name" value="Nucleotide-diphossugar_trans"/>
</dbReference>
<organism evidence="4 5">
    <name type="scientific">Phialocephala subalpina</name>
    <dbReference type="NCBI Taxonomy" id="576137"/>
    <lineage>
        <taxon>Eukaryota</taxon>
        <taxon>Fungi</taxon>
        <taxon>Dikarya</taxon>
        <taxon>Ascomycota</taxon>
        <taxon>Pezizomycotina</taxon>
        <taxon>Leotiomycetes</taxon>
        <taxon>Helotiales</taxon>
        <taxon>Mollisiaceae</taxon>
        <taxon>Phialocephala</taxon>
        <taxon>Phialocephala fortinii species complex</taxon>
    </lineage>
</organism>
<dbReference type="SUPFAM" id="SSF53448">
    <property type="entry name" value="Nucleotide-diphospho-sugar transferases"/>
    <property type="match status" value="1"/>
</dbReference>
<evidence type="ECO:0000313" key="5">
    <source>
        <dbReference type="Proteomes" id="UP000184330"/>
    </source>
</evidence>